<dbReference type="AlphaFoldDB" id="G0U7Y3"/>
<protein>
    <recommendedName>
        <fullName evidence="5">Actin-related protein 2/3 complex subunit 5</fullName>
    </recommendedName>
</protein>
<evidence type="ECO:0000256" key="3">
    <source>
        <dbReference type="ARBA" id="ARBA00022490"/>
    </source>
</evidence>
<dbReference type="EMBL" id="HE573026">
    <property type="protein sequence ID" value="CCC51991.1"/>
    <property type="molecule type" value="Genomic_DNA"/>
</dbReference>
<dbReference type="GO" id="GO:0005885">
    <property type="term" value="C:Arp2/3 protein complex"/>
    <property type="evidence" value="ECO:0007669"/>
    <property type="project" value="InterPro"/>
</dbReference>
<evidence type="ECO:0000256" key="4">
    <source>
        <dbReference type="ARBA" id="ARBA00023212"/>
    </source>
</evidence>
<dbReference type="InterPro" id="IPR036743">
    <property type="entry name" value="ARPC5_sf"/>
</dbReference>
<accession>G0U7Y3</accession>
<dbReference type="Gene3D" id="1.25.40.190">
    <property type="entry name" value="Actin-related protein 2/3 complex subunit 5"/>
    <property type="match status" value="1"/>
</dbReference>
<evidence type="ECO:0000256" key="1">
    <source>
        <dbReference type="ARBA" id="ARBA00004245"/>
    </source>
</evidence>
<comment type="function">
    <text evidence="5">Functions as component of the Arp2/3 complex which is involved in regulation of actin polymerization and together with an activating nucleation-promoting factor (NPF) mediates the formation of branched actin networks. Arp2/3 complex plays a critical role in the control of cell morphogenesis via the modulation of cell polarity development.</text>
</comment>
<evidence type="ECO:0000256" key="5">
    <source>
        <dbReference type="RuleBase" id="RU004301"/>
    </source>
</evidence>
<sequence>MTRLPQLIDKLEHCSFSEMKFTTVRDVSREIIRTGATADSVQNALESLSDTQRDTLMKVLYCCLEHDCRNSSTYLQWHATLYSMTGSGAIMRVLTDKKRSHEMST</sequence>
<dbReference type="GO" id="GO:0034314">
    <property type="term" value="P:Arp2/3 complex-mediated actin nucleation"/>
    <property type="evidence" value="ECO:0007669"/>
    <property type="project" value="InterPro"/>
</dbReference>
<dbReference type="Pfam" id="PF04699">
    <property type="entry name" value="P16-Arc"/>
    <property type="match status" value="1"/>
</dbReference>
<keyword evidence="4 5" id="KW-0206">Cytoskeleton</keyword>
<organism evidence="6">
    <name type="scientific">Trypanosoma vivax (strain Y486)</name>
    <dbReference type="NCBI Taxonomy" id="1055687"/>
    <lineage>
        <taxon>Eukaryota</taxon>
        <taxon>Discoba</taxon>
        <taxon>Euglenozoa</taxon>
        <taxon>Kinetoplastea</taxon>
        <taxon>Metakinetoplastina</taxon>
        <taxon>Trypanosomatida</taxon>
        <taxon>Trypanosomatidae</taxon>
        <taxon>Trypanosoma</taxon>
        <taxon>Duttonella</taxon>
    </lineage>
</organism>
<dbReference type="InterPro" id="IPR006789">
    <property type="entry name" value="ARPC5"/>
</dbReference>
<dbReference type="OMA" id="RSHEMST"/>
<evidence type="ECO:0000256" key="2">
    <source>
        <dbReference type="ARBA" id="ARBA00006084"/>
    </source>
</evidence>
<evidence type="ECO:0000313" key="6">
    <source>
        <dbReference type="EMBL" id="CCC51991.1"/>
    </source>
</evidence>
<reference evidence="6" key="1">
    <citation type="journal article" date="2012" name="Proc. Natl. Acad. Sci. U.S.A.">
        <title>Antigenic diversity is generated by distinct evolutionary mechanisms in African trypanosome species.</title>
        <authorList>
            <person name="Jackson A.P."/>
            <person name="Berry A."/>
            <person name="Aslett M."/>
            <person name="Allison H.C."/>
            <person name="Burton P."/>
            <person name="Vavrova-Anderson J."/>
            <person name="Brown R."/>
            <person name="Browne H."/>
            <person name="Corton N."/>
            <person name="Hauser H."/>
            <person name="Gamble J."/>
            <person name="Gilderthorp R."/>
            <person name="Marcello L."/>
            <person name="McQuillan J."/>
            <person name="Otto T.D."/>
            <person name="Quail M.A."/>
            <person name="Sanders M.J."/>
            <person name="van Tonder A."/>
            <person name="Ginger M.L."/>
            <person name="Field M.C."/>
            <person name="Barry J.D."/>
            <person name="Hertz-Fowler C."/>
            <person name="Berriman M."/>
        </authorList>
    </citation>
    <scope>NUCLEOTIDE SEQUENCE</scope>
    <source>
        <strain evidence="6">Y486</strain>
    </source>
</reference>
<dbReference type="PANTHER" id="PTHR12644">
    <property type="entry name" value="ARP2/3 COMPLEX 16 KD SUBUNIT P16-ARC"/>
    <property type="match status" value="1"/>
</dbReference>
<dbReference type="GO" id="GO:0030833">
    <property type="term" value="P:regulation of actin filament polymerization"/>
    <property type="evidence" value="ECO:0007669"/>
    <property type="project" value="InterPro"/>
</dbReference>
<comment type="subcellular location">
    <subcellularLocation>
        <location evidence="1">Cytoplasm</location>
        <location evidence="1">Cytoskeleton</location>
    </subcellularLocation>
</comment>
<dbReference type="SUPFAM" id="SSF69103">
    <property type="entry name" value="Arp2/3 complex 16 kDa subunit ARPC5"/>
    <property type="match status" value="1"/>
</dbReference>
<name>G0U7Y3_TRYVY</name>
<dbReference type="VEuPathDB" id="TriTrypDB:TvY486_1010340"/>
<comment type="similarity">
    <text evidence="2 5">Belongs to the ARPC5 family.</text>
</comment>
<proteinExistence type="inferred from homology"/>
<keyword evidence="3" id="KW-0963">Cytoplasm</keyword>
<gene>
    <name evidence="6" type="ORF">TVY486_1010340</name>
</gene>